<evidence type="ECO:0000313" key="2">
    <source>
        <dbReference type="EMBL" id="KAL2064942.1"/>
    </source>
</evidence>
<reference evidence="2 3" key="1">
    <citation type="journal article" date="2024" name="Commun. Biol.">
        <title>Comparative genomic analysis of thermophilic fungi reveals convergent evolutionary adaptations and gene losses.</title>
        <authorList>
            <person name="Steindorff A.S."/>
            <person name="Aguilar-Pontes M.V."/>
            <person name="Robinson A.J."/>
            <person name="Andreopoulos B."/>
            <person name="LaButti K."/>
            <person name="Kuo A."/>
            <person name="Mondo S."/>
            <person name="Riley R."/>
            <person name="Otillar R."/>
            <person name="Haridas S."/>
            <person name="Lipzen A."/>
            <person name="Grimwood J."/>
            <person name="Schmutz J."/>
            <person name="Clum A."/>
            <person name="Reid I.D."/>
            <person name="Moisan M.C."/>
            <person name="Butler G."/>
            <person name="Nguyen T.T.M."/>
            <person name="Dewar K."/>
            <person name="Conant G."/>
            <person name="Drula E."/>
            <person name="Henrissat B."/>
            <person name="Hansel C."/>
            <person name="Singer S."/>
            <person name="Hutchinson M.I."/>
            <person name="de Vries R.P."/>
            <person name="Natvig D.O."/>
            <person name="Powell A.J."/>
            <person name="Tsang A."/>
            <person name="Grigoriev I.V."/>
        </authorList>
    </citation>
    <scope>NUCLEOTIDE SEQUENCE [LARGE SCALE GENOMIC DNA]</scope>
    <source>
        <strain evidence="2 3">CBS 494.80</strain>
    </source>
</reference>
<keyword evidence="3" id="KW-1185">Reference proteome</keyword>
<comment type="caution">
    <text evidence="2">The sequence shown here is derived from an EMBL/GenBank/DDBJ whole genome shotgun (WGS) entry which is preliminary data.</text>
</comment>
<feature type="region of interest" description="Disordered" evidence="1">
    <location>
        <begin position="1"/>
        <end position="205"/>
    </location>
</feature>
<feature type="compositionally biased region" description="Polar residues" evidence="1">
    <location>
        <begin position="43"/>
        <end position="52"/>
    </location>
</feature>
<proteinExistence type="predicted"/>
<sequence>MSFPPGQMPSIDDILPKDDPRGDPPSYSRQLPPNHINVPNPYNGATVSNAPQSVHPMSARSHTAREYAQAIQIQPHTRTASYSYPEPDYRSNSFFGGQGLPQHSTPIQKPNPNPDLDTNYGWGPSPYSTSTSPALRHPSPWMPRPYTPYPPSHLPDQPAHTPHSQHASHTQPQPPMTTQIPTQTHAQMHSSTSFQEHGYPGPGILPPGGRWAIVNDEEGERNLWIIMPGEKKPVNCLWMRGRV</sequence>
<feature type="compositionally biased region" description="Pro residues" evidence="1">
    <location>
        <begin position="140"/>
        <end position="153"/>
    </location>
</feature>
<organism evidence="2 3">
    <name type="scientific">Oculimacula yallundae</name>
    <dbReference type="NCBI Taxonomy" id="86028"/>
    <lineage>
        <taxon>Eukaryota</taxon>
        <taxon>Fungi</taxon>
        <taxon>Dikarya</taxon>
        <taxon>Ascomycota</taxon>
        <taxon>Pezizomycotina</taxon>
        <taxon>Leotiomycetes</taxon>
        <taxon>Helotiales</taxon>
        <taxon>Ploettnerulaceae</taxon>
        <taxon>Oculimacula</taxon>
    </lineage>
</organism>
<dbReference type="Proteomes" id="UP001595075">
    <property type="component" value="Unassembled WGS sequence"/>
</dbReference>
<gene>
    <name evidence="2" type="ORF">VTL71DRAFT_4082</name>
</gene>
<dbReference type="EMBL" id="JAZHXI010000013">
    <property type="protein sequence ID" value="KAL2064942.1"/>
    <property type="molecule type" value="Genomic_DNA"/>
</dbReference>
<evidence type="ECO:0000313" key="3">
    <source>
        <dbReference type="Proteomes" id="UP001595075"/>
    </source>
</evidence>
<feature type="compositionally biased region" description="Polar residues" evidence="1">
    <location>
        <begin position="71"/>
        <end position="82"/>
    </location>
</feature>
<name>A0ABR4C4S4_9HELO</name>
<evidence type="ECO:0000256" key="1">
    <source>
        <dbReference type="SAM" id="MobiDB-lite"/>
    </source>
</evidence>
<feature type="compositionally biased region" description="Polar residues" evidence="1">
    <location>
        <begin position="185"/>
        <end position="195"/>
    </location>
</feature>
<protein>
    <submittedName>
        <fullName evidence="2">Uncharacterized protein</fullName>
    </submittedName>
</protein>
<accession>A0ABR4C4S4</accession>
<feature type="compositionally biased region" description="Polar residues" evidence="1">
    <location>
        <begin position="90"/>
        <end position="110"/>
    </location>
</feature>